<dbReference type="PATRIC" id="fig|1280950.3.peg.2811"/>
<dbReference type="OrthoDB" id="9807742at2"/>
<protein>
    <submittedName>
        <fullName evidence="1">HAD family hydrolase</fullName>
    </submittedName>
</protein>
<gene>
    <name evidence="1" type="ORF">HJO_13986</name>
</gene>
<dbReference type="EMBL" id="ARYK01000007">
    <property type="protein sequence ID" value="KCZ90065.1"/>
    <property type="molecule type" value="Genomic_DNA"/>
</dbReference>
<dbReference type="PRINTS" id="PR00413">
    <property type="entry name" value="HADHALOGNASE"/>
</dbReference>
<proteinExistence type="predicted"/>
<dbReference type="InterPro" id="IPR023214">
    <property type="entry name" value="HAD_sf"/>
</dbReference>
<organism evidence="1 2">
    <name type="scientific">Hyphomonas johnsonii MHS-2</name>
    <dbReference type="NCBI Taxonomy" id="1280950"/>
    <lineage>
        <taxon>Bacteria</taxon>
        <taxon>Pseudomonadati</taxon>
        <taxon>Pseudomonadota</taxon>
        <taxon>Alphaproteobacteria</taxon>
        <taxon>Hyphomonadales</taxon>
        <taxon>Hyphomonadaceae</taxon>
        <taxon>Hyphomonas</taxon>
    </lineage>
</organism>
<dbReference type="Pfam" id="PF00702">
    <property type="entry name" value="Hydrolase"/>
    <property type="match status" value="1"/>
</dbReference>
<dbReference type="Proteomes" id="UP000025171">
    <property type="component" value="Unassembled WGS sequence"/>
</dbReference>
<dbReference type="SFLD" id="SFLDG01129">
    <property type="entry name" value="C1.5:_HAD__Beta-PGM__Phosphata"/>
    <property type="match status" value="1"/>
</dbReference>
<dbReference type="SUPFAM" id="SSF56784">
    <property type="entry name" value="HAD-like"/>
    <property type="match status" value="1"/>
</dbReference>
<dbReference type="NCBIfam" id="TIGR01509">
    <property type="entry name" value="HAD-SF-IA-v3"/>
    <property type="match status" value="1"/>
</dbReference>
<dbReference type="PANTHER" id="PTHR43611:SF3">
    <property type="entry name" value="FLAVIN MONONUCLEOTIDE HYDROLASE 1, CHLOROPLATIC"/>
    <property type="match status" value="1"/>
</dbReference>
<dbReference type="GO" id="GO:0016787">
    <property type="term" value="F:hydrolase activity"/>
    <property type="evidence" value="ECO:0007669"/>
    <property type="project" value="UniProtKB-KW"/>
</dbReference>
<dbReference type="AlphaFoldDB" id="A0A059FHF8"/>
<dbReference type="InterPro" id="IPR006439">
    <property type="entry name" value="HAD-SF_hydro_IA"/>
</dbReference>
<evidence type="ECO:0000313" key="1">
    <source>
        <dbReference type="EMBL" id="KCZ90065.1"/>
    </source>
</evidence>
<dbReference type="STRING" id="1280950.HJO_13986"/>
<dbReference type="Gene3D" id="3.40.50.1000">
    <property type="entry name" value="HAD superfamily/HAD-like"/>
    <property type="match status" value="1"/>
</dbReference>
<comment type="caution">
    <text evidence="1">The sequence shown here is derived from an EMBL/GenBank/DDBJ whole genome shotgun (WGS) entry which is preliminary data.</text>
</comment>
<name>A0A059FHF8_9PROT</name>
<sequence>MIRPDAIRVVAWDFDGVLNRNIRDGVFAWSRNFEADLGLSLESFSRFLFQGRFRQAMVGQACLVELVREWAQSNGAAGREHEILDYWFTRDALHDPDVLLMVETMRQRGVANVMATNNEIHRTAFIESVMGFADHMERIFAAGRMGVAKPDPGYFRHIEQELGLPGAEFLLVDDMVENVEAARDLGWQAFHFTEGAHQALADALNL</sequence>
<keyword evidence="1" id="KW-0378">Hydrolase</keyword>
<evidence type="ECO:0000313" key="2">
    <source>
        <dbReference type="Proteomes" id="UP000025171"/>
    </source>
</evidence>
<accession>A0A059FHF8</accession>
<dbReference type="RefSeq" id="WP_035617971.1">
    <property type="nucleotide sequence ID" value="NZ_ARYK01000007.1"/>
</dbReference>
<dbReference type="SFLD" id="SFLDS00003">
    <property type="entry name" value="Haloacid_Dehalogenase"/>
    <property type="match status" value="1"/>
</dbReference>
<reference evidence="1 2" key="1">
    <citation type="journal article" date="2014" name="Antonie Van Leeuwenhoek">
        <title>Hyphomonas beringensis sp. nov. and Hyphomonas chukchiensis sp. nov., isolated from surface seawater of the Bering Sea and Chukchi Sea.</title>
        <authorList>
            <person name="Li C."/>
            <person name="Lai Q."/>
            <person name="Li G."/>
            <person name="Dong C."/>
            <person name="Wang J."/>
            <person name="Liao Y."/>
            <person name="Shao Z."/>
        </authorList>
    </citation>
    <scope>NUCLEOTIDE SEQUENCE [LARGE SCALE GENOMIC DNA]</scope>
    <source>
        <strain evidence="1 2">MHS-2</strain>
    </source>
</reference>
<keyword evidence="2" id="KW-1185">Reference proteome</keyword>
<dbReference type="InterPro" id="IPR036412">
    <property type="entry name" value="HAD-like_sf"/>
</dbReference>
<dbReference type="eggNOG" id="COG1011">
    <property type="taxonomic scope" value="Bacteria"/>
</dbReference>
<dbReference type="PANTHER" id="PTHR43611">
    <property type="entry name" value="ALPHA-D-GLUCOSE 1-PHOSPHATE PHOSPHATASE"/>
    <property type="match status" value="1"/>
</dbReference>